<proteinExistence type="predicted"/>
<name>A0ABD3PA45_9STRA</name>
<dbReference type="EMBL" id="JABMIG020000224">
    <property type="protein sequence ID" value="KAL3785020.1"/>
    <property type="molecule type" value="Genomic_DNA"/>
</dbReference>
<protein>
    <submittedName>
        <fullName evidence="2">Uncharacterized protein</fullName>
    </submittedName>
</protein>
<evidence type="ECO:0000313" key="3">
    <source>
        <dbReference type="Proteomes" id="UP001516023"/>
    </source>
</evidence>
<gene>
    <name evidence="2" type="ORF">HJC23_007941</name>
</gene>
<feature type="compositionally biased region" description="Polar residues" evidence="1">
    <location>
        <begin position="321"/>
        <end position="343"/>
    </location>
</feature>
<organism evidence="2 3">
    <name type="scientific">Cyclotella cryptica</name>
    <dbReference type="NCBI Taxonomy" id="29204"/>
    <lineage>
        <taxon>Eukaryota</taxon>
        <taxon>Sar</taxon>
        <taxon>Stramenopiles</taxon>
        <taxon>Ochrophyta</taxon>
        <taxon>Bacillariophyta</taxon>
        <taxon>Coscinodiscophyceae</taxon>
        <taxon>Thalassiosirophycidae</taxon>
        <taxon>Stephanodiscales</taxon>
        <taxon>Stephanodiscaceae</taxon>
        <taxon>Cyclotella</taxon>
    </lineage>
</organism>
<comment type="caution">
    <text evidence="2">The sequence shown here is derived from an EMBL/GenBank/DDBJ whole genome shotgun (WGS) entry which is preliminary data.</text>
</comment>
<dbReference type="AlphaFoldDB" id="A0ABD3PA45"/>
<evidence type="ECO:0000256" key="1">
    <source>
        <dbReference type="SAM" id="MobiDB-lite"/>
    </source>
</evidence>
<reference evidence="2 3" key="1">
    <citation type="journal article" date="2020" name="G3 (Bethesda)">
        <title>Improved Reference Genome for Cyclotella cryptica CCMP332, a Model for Cell Wall Morphogenesis, Salinity Adaptation, and Lipid Production in Diatoms (Bacillariophyta).</title>
        <authorList>
            <person name="Roberts W.R."/>
            <person name="Downey K.M."/>
            <person name="Ruck E.C."/>
            <person name="Traller J.C."/>
            <person name="Alverson A.J."/>
        </authorList>
    </citation>
    <scope>NUCLEOTIDE SEQUENCE [LARGE SCALE GENOMIC DNA]</scope>
    <source>
        <strain evidence="2 3">CCMP332</strain>
    </source>
</reference>
<feature type="region of interest" description="Disordered" evidence="1">
    <location>
        <begin position="312"/>
        <end position="343"/>
    </location>
</feature>
<accession>A0ABD3PA45</accession>
<sequence>MHKGDDVRGELAPNWLRTGSDIAPKRLRNGSTSIITTTGYYATPTRTQRVIERHNNTSTSERPQTPGQILTDQRRQDEINTLLTSVSHPRHQFIIDATRLIDHKVCLAQSLRITSTTHLSDKRGSKIMFSANENILLRQHKRRVIEYIESSIPENALELGTTVMVMQVSCRQPGCVPLETAVTIVFPKPPRKSKTKSDKSANEETSAFPQPLIPGLEESRIGGSFKTRILKPLADVTQDDVLNALPPSFTGGRRTVESICLKARDTVFAQIGQLVGDDDTNDSREGRKMVAEYLQRCLVEYVDRGCKAPEWGEPFPPVSDAGTNEDQGHSQPPTEQSQETGTAKVTMDVKWGKGNIVIRRPVDEGSTSIQTQVRTEQNNSFSNIQQRTVRVVSSSVSSQSLLQQLSQSKHAPGIRRPGCPCCDPDSATTYADKMML</sequence>
<dbReference type="Proteomes" id="UP001516023">
    <property type="component" value="Unassembled WGS sequence"/>
</dbReference>
<evidence type="ECO:0000313" key="2">
    <source>
        <dbReference type="EMBL" id="KAL3785020.1"/>
    </source>
</evidence>
<keyword evidence="3" id="KW-1185">Reference proteome</keyword>
<feature type="region of interest" description="Disordered" evidence="1">
    <location>
        <begin position="189"/>
        <end position="210"/>
    </location>
</feature>